<reference evidence="2 3" key="1">
    <citation type="submission" date="2020-08" db="EMBL/GenBank/DDBJ databases">
        <title>Cohnella phylogeny.</title>
        <authorList>
            <person name="Dunlap C."/>
        </authorList>
    </citation>
    <scope>NUCLEOTIDE SEQUENCE [LARGE SCALE GENOMIC DNA]</scope>
    <source>
        <strain evidence="2 3">CBP 2801</strain>
    </source>
</reference>
<feature type="domain" description="FAD dependent oxidoreductase" evidence="1">
    <location>
        <begin position="32"/>
        <end position="385"/>
    </location>
</feature>
<dbReference type="SUPFAM" id="SSF51905">
    <property type="entry name" value="FAD/NAD(P)-binding domain"/>
    <property type="match status" value="1"/>
</dbReference>
<accession>A0A7X0SLA1</accession>
<proteinExistence type="predicted"/>
<dbReference type="InterPro" id="IPR036188">
    <property type="entry name" value="FAD/NAD-bd_sf"/>
</dbReference>
<protein>
    <submittedName>
        <fullName evidence="2">FAD-binding oxidoreductase</fullName>
    </submittedName>
</protein>
<dbReference type="Gene3D" id="3.50.50.60">
    <property type="entry name" value="FAD/NAD(P)-binding domain"/>
    <property type="match status" value="1"/>
</dbReference>
<evidence type="ECO:0000313" key="3">
    <source>
        <dbReference type="Proteomes" id="UP000564644"/>
    </source>
</evidence>
<dbReference type="AlphaFoldDB" id="A0A7X0SLA1"/>
<dbReference type="EMBL" id="JACJVO010000016">
    <property type="protein sequence ID" value="MBB6731974.1"/>
    <property type="molecule type" value="Genomic_DNA"/>
</dbReference>
<dbReference type="PANTHER" id="PTHR13847:SF201">
    <property type="entry name" value="PUTATIBE OXIDOREDUCTASE"/>
    <property type="match status" value="1"/>
</dbReference>
<name>A0A7X0SLA1_9BACL</name>
<sequence length="411" mass="45050">MSLSFGSLYWPYTAETRLRPHPPLSRTDESTVLVVGGGMSGVICAYTLAKSGIDTILIERETVASGSTSANTGLIQYANDIMLSELADRIGETDAVRFYRACKDAIEHLVLLAETLPGDVGLKRRSSLYFASSEKDMPALRREFDMLDSHGFGTEWWDASDIASAFPFRKEGGIVTHGDAEINPFRFVTSLAEAAVAAGLRIYEHTPLVSVSGKKGSYVVRAGQGEIRAGRIVYAVGYTPEAAGGRWLRAKLHRSYAIVTKPLPSLASWHQRFMLWETARPYLYARTTADGRIIAGGLDENIRQPVGKASEVRQRSDRLLEEIRKLFPNLNPELEFEWCATFGESADGLPWLGEDPERPGQYYCLGYGGNGTVYSMIGAQLIRDLAIGADNPIAPIVRPDRPVVPATANSV</sequence>
<dbReference type="PANTHER" id="PTHR13847">
    <property type="entry name" value="SARCOSINE DEHYDROGENASE-RELATED"/>
    <property type="match status" value="1"/>
</dbReference>
<organism evidence="2 3">
    <name type="scientific">Cohnella zeiphila</name>
    <dbReference type="NCBI Taxonomy" id="2761120"/>
    <lineage>
        <taxon>Bacteria</taxon>
        <taxon>Bacillati</taxon>
        <taxon>Bacillota</taxon>
        <taxon>Bacilli</taxon>
        <taxon>Bacillales</taxon>
        <taxon>Paenibacillaceae</taxon>
        <taxon>Cohnella</taxon>
    </lineage>
</organism>
<evidence type="ECO:0000259" key="1">
    <source>
        <dbReference type="Pfam" id="PF01266"/>
    </source>
</evidence>
<evidence type="ECO:0000313" key="2">
    <source>
        <dbReference type="EMBL" id="MBB6731974.1"/>
    </source>
</evidence>
<dbReference type="Gene3D" id="3.30.9.10">
    <property type="entry name" value="D-Amino Acid Oxidase, subunit A, domain 2"/>
    <property type="match status" value="1"/>
</dbReference>
<dbReference type="PRINTS" id="PR00420">
    <property type="entry name" value="RNGMNOXGNASE"/>
</dbReference>
<dbReference type="InterPro" id="IPR006076">
    <property type="entry name" value="FAD-dep_OxRdtase"/>
</dbReference>
<keyword evidence="3" id="KW-1185">Reference proteome</keyword>
<dbReference type="GO" id="GO:0005737">
    <property type="term" value="C:cytoplasm"/>
    <property type="evidence" value="ECO:0007669"/>
    <property type="project" value="TreeGrafter"/>
</dbReference>
<gene>
    <name evidence="2" type="ORF">H7C18_13720</name>
</gene>
<dbReference type="Pfam" id="PF01266">
    <property type="entry name" value="DAO"/>
    <property type="match status" value="1"/>
</dbReference>
<dbReference type="Proteomes" id="UP000564644">
    <property type="component" value="Unassembled WGS sequence"/>
</dbReference>
<comment type="caution">
    <text evidence="2">The sequence shown here is derived from an EMBL/GenBank/DDBJ whole genome shotgun (WGS) entry which is preliminary data.</text>
</comment>